<evidence type="ECO:0000259" key="2">
    <source>
        <dbReference type="PROSITE" id="PS50885"/>
    </source>
</evidence>
<feature type="domain" description="HAMP" evidence="2">
    <location>
        <begin position="377"/>
        <end position="431"/>
    </location>
</feature>
<comment type="caution">
    <text evidence="4">The sequence shown here is derived from an EMBL/GenBank/DDBJ whole genome shotgun (WGS) entry which is preliminary data.</text>
</comment>
<feature type="transmembrane region" description="Helical" evidence="1">
    <location>
        <begin position="357"/>
        <end position="376"/>
    </location>
</feature>
<dbReference type="Gene3D" id="3.30.450.20">
    <property type="entry name" value="PAS domain"/>
    <property type="match status" value="2"/>
</dbReference>
<gene>
    <name evidence="4" type="ORF">ACFQPB_16570</name>
</gene>
<evidence type="ECO:0000256" key="1">
    <source>
        <dbReference type="SAM" id="Phobius"/>
    </source>
</evidence>
<dbReference type="Pfam" id="PF13487">
    <property type="entry name" value="HD_5"/>
    <property type="match status" value="1"/>
</dbReference>
<keyword evidence="5" id="KW-1185">Reference proteome</keyword>
<dbReference type="InterPro" id="IPR003660">
    <property type="entry name" value="HAMP_dom"/>
</dbReference>
<organism evidence="4 5">
    <name type="scientific">Hydrogenophaga atypica</name>
    <dbReference type="NCBI Taxonomy" id="249409"/>
    <lineage>
        <taxon>Bacteria</taxon>
        <taxon>Pseudomonadati</taxon>
        <taxon>Pseudomonadota</taxon>
        <taxon>Betaproteobacteria</taxon>
        <taxon>Burkholderiales</taxon>
        <taxon>Comamonadaceae</taxon>
        <taxon>Hydrogenophaga</taxon>
    </lineage>
</organism>
<dbReference type="SMART" id="SM00471">
    <property type="entry name" value="HDc"/>
    <property type="match status" value="1"/>
</dbReference>
<evidence type="ECO:0000259" key="3">
    <source>
        <dbReference type="PROSITE" id="PS51832"/>
    </source>
</evidence>
<keyword evidence="1" id="KW-0812">Transmembrane</keyword>
<accession>A0ABW2QME1</accession>
<dbReference type="RefSeq" id="WP_382225624.1">
    <property type="nucleotide sequence ID" value="NZ_JBHTCA010000015.1"/>
</dbReference>
<dbReference type="PANTHER" id="PTHR45228:SF5">
    <property type="entry name" value="CYCLIC DI-GMP PHOSPHODIESTERASE VC_1348-RELATED"/>
    <property type="match status" value="1"/>
</dbReference>
<dbReference type="Gene3D" id="3.30.450.40">
    <property type="match status" value="1"/>
</dbReference>
<dbReference type="InterPro" id="IPR037522">
    <property type="entry name" value="HD_GYP_dom"/>
</dbReference>
<dbReference type="InterPro" id="IPR052020">
    <property type="entry name" value="Cyclic_di-GMP/3'3'-cGAMP_PDE"/>
</dbReference>
<dbReference type="Proteomes" id="UP001596501">
    <property type="component" value="Unassembled WGS sequence"/>
</dbReference>
<dbReference type="InterPro" id="IPR029016">
    <property type="entry name" value="GAF-like_dom_sf"/>
</dbReference>
<dbReference type="SUPFAM" id="SSF55781">
    <property type="entry name" value="GAF domain-like"/>
    <property type="match status" value="1"/>
</dbReference>
<evidence type="ECO:0000313" key="5">
    <source>
        <dbReference type="Proteomes" id="UP001596501"/>
    </source>
</evidence>
<evidence type="ECO:0000313" key="4">
    <source>
        <dbReference type="EMBL" id="MFC7410481.1"/>
    </source>
</evidence>
<sequence length="966" mass="107881">MTTGPHSAKTPVLPPLPGWPIRFSIASVVVVAMLVLAVAVLALGSYGSRQNAIATATHTARDAGKLVTEQARRMLEPAQATVRQLGFDPIATATTLEERLQRIYVLSEELAINELVSAIYVGYDNGDFVLARPLDRPEVRRRFDAPPMANFLVQSVTRQPDGSRRGEYRFFTANGKNIERRPQPDYHFDPRTRPWYQAVAHSGASELSLPYVFFTTLQVGITLSQRSRDGGAVIGIDVVLDDLASSLSDLRVTPRTQLALVNAQNEVLAFPDMTRVLKRGDSSFDFKTLQELDEPSLTPLNDLLSADSPTALYQVQGQEWLGVSMDFDVWRSPGMRLLVAMPGSELMGELERRRLQVIALIIAVVLLLLPLGWWAGAGIGHSLDRLSWRAHRIGRFDFARPAPTEPSWVREVNQLSTAMDGMGRTIETFLRISETMATEPHVERMLGAVLQQFLAATRCDGAAVYLWNESAGHMTRAAAEGQLPVAMVGRFAFDAQRTVRAGIRRVDEDVHQMELELRGRTGQLQGLLVLNHQGDDEHADEAFIAFAKRLSGMLAVSIETRQLIDAQKNLLDAVIRLMADAIDAKSPYTGGHCERVPQLATMLADRMHADRDGPYASFAMTEDERYAFYLAAWLHDCGKVTSPEHIVDKATKLEVIYNRIHELRLRFEVLWRDAEIAHLQRVAGGANTPASEAERDARHAQLQDDFAFVAQCNVGGEFMADAAIERLHTIARQTWQRHFDNRLGLSSEELKRVQAAEPQAPTLPVAEALLADRPEHLVPWTNDRPPVEKGHPDNHYGFDMVLPPHKQNMGELHNLGIRRGTLTDEDRFKINDHIVQTYIMLKGLPWPRPLAQVPDIAASHHEKMDGKGYPRRLSAEQLGTADRIMALADIFEALTAADRPYKAPKSLSESLKIMAFMCKDQHLDTELFRYFLHSGVWRDFALRFMLPGQVDEVDIAAIEKLLPASA</sequence>
<proteinExistence type="predicted"/>
<dbReference type="Gene3D" id="1.10.3210.10">
    <property type="entry name" value="Hypothetical protein af1432"/>
    <property type="match status" value="2"/>
</dbReference>
<dbReference type="InterPro" id="IPR003607">
    <property type="entry name" value="HD/PDEase_dom"/>
</dbReference>
<reference evidence="5" key="1">
    <citation type="journal article" date="2019" name="Int. J. Syst. Evol. Microbiol.">
        <title>The Global Catalogue of Microorganisms (GCM) 10K type strain sequencing project: providing services to taxonomists for standard genome sequencing and annotation.</title>
        <authorList>
            <consortium name="The Broad Institute Genomics Platform"/>
            <consortium name="The Broad Institute Genome Sequencing Center for Infectious Disease"/>
            <person name="Wu L."/>
            <person name="Ma J."/>
        </authorList>
    </citation>
    <scope>NUCLEOTIDE SEQUENCE [LARGE SCALE GENOMIC DNA]</scope>
    <source>
        <strain evidence="5">CGMCC 1.12371</strain>
    </source>
</reference>
<dbReference type="PROSITE" id="PS51832">
    <property type="entry name" value="HD_GYP"/>
    <property type="match status" value="1"/>
</dbReference>
<dbReference type="PROSITE" id="PS50885">
    <property type="entry name" value="HAMP"/>
    <property type="match status" value="1"/>
</dbReference>
<dbReference type="EMBL" id="JBHTCA010000015">
    <property type="protein sequence ID" value="MFC7410481.1"/>
    <property type="molecule type" value="Genomic_DNA"/>
</dbReference>
<dbReference type="SUPFAM" id="SSF109604">
    <property type="entry name" value="HD-domain/PDEase-like"/>
    <property type="match status" value="2"/>
</dbReference>
<protein>
    <submittedName>
        <fullName evidence="4">HD domain-containing phosphohydrolase</fullName>
    </submittedName>
</protein>
<keyword evidence="1" id="KW-0472">Membrane</keyword>
<dbReference type="CDD" id="cd00077">
    <property type="entry name" value="HDc"/>
    <property type="match status" value="2"/>
</dbReference>
<feature type="transmembrane region" description="Helical" evidence="1">
    <location>
        <begin position="20"/>
        <end position="43"/>
    </location>
</feature>
<name>A0ABW2QME1_9BURK</name>
<feature type="domain" description="HD-GYP" evidence="3">
    <location>
        <begin position="745"/>
        <end position="947"/>
    </location>
</feature>
<dbReference type="PANTHER" id="PTHR45228">
    <property type="entry name" value="CYCLIC DI-GMP PHOSPHODIESTERASE TM_0186-RELATED"/>
    <property type="match status" value="1"/>
</dbReference>
<keyword evidence="1" id="KW-1133">Transmembrane helix</keyword>